<accession>A0A134BFY5</accession>
<gene>
    <name evidence="1" type="ORF">HMPREF3185_00070</name>
</gene>
<evidence type="ECO:0000313" key="1">
    <source>
        <dbReference type="EMBL" id="KXB78789.1"/>
    </source>
</evidence>
<dbReference type="PATRIC" id="fig|322095.3.peg.71"/>
<dbReference type="STRING" id="322095.HMPREF3185_00070"/>
<evidence type="ECO:0000313" key="2">
    <source>
        <dbReference type="Proteomes" id="UP000070224"/>
    </source>
</evidence>
<protein>
    <submittedName>
        <fullName evidence="1">Uncharacterized protein</fullName>
    </submittedName>
</protein>
<comment type="caution">
    <text evidence="1">The sequence shown here is derived from an EMBL/GenBank/DDBJ whole genome shotgun (WGS) entry which is preliminary data.</text>
</comment>
<name>A0A134BFY5_9PORP</name>
<sequence>MATTMQRHIEVGADVRKRIMQELDISEGGLSLALNYKRDGEDAKRARALALELGGEIYCTIPECETIHDADGQMIQVFSNGARLIIDKGNSEGRIEHNGRVVSLCYHVTINMLDGLQTLASNL</sequence>
<dbReference type="EMBL" id="LSDK01000007">
    <property type="protein sequence ID" value="KXB78789.1"/>
    <property type="molecule type" value="Genomic_DNA"/>
</dbReference>
<dbReference type="AlphaFoldDB" id="A0A134BFY5"/>
<dbReference type="Proteomes" id="UP000070224">
    <property type="component" value="Unassembled WGS sequence"/>
</dbReference>
<keyword evidence="2" id="KW-1185">Reference proteome</keyword>
<organism evidence="1 2">
    <name type="scientific">Porphyromonas somerae</name>
    <dbReference type="NCBI Taxonomy" id="322095"/>
    <lineage>
        <taxon>Bacteria</taxon>
        <taxon>Pseudomonadati</taxon>
        <taxon>Bacteroidota</taxon>
        <taxon>Bacteroidia</taxon>
        <taxon>Bacteroidales</taxon>
        <taxon>Porphyromonadaceae</taxon>
        <taxon>Porphyromonas</taxon>
    </lineage>
</organism>
<proteinExistence type="predicted"/>
<reference evidence="2" key="1">
    <citation type="submission" date="2016-01" db="EMBL/GenBank/DDBJ databases">
        <authorList>
            <person name="Mitreva M."/>
            <person name="Pepin K.H."/>
            <person name="Mihindukulasuriya K.A."/>
            <person name="Fulton R."/>
            <person name="Fronick C."/>
            <person name="O'Laughlin M."/>
            <person name="Miner T."/>
            <person name="Herter B."/>
            <person name="Rosa B.A."/>
            <person name="Cordes M."/>
            <person name="Tomlinson C."/>
            <person name="Wollam A."/>
            <person name="Palsikar V.B."/>
            <person name="Mardis E.R."/>
            <person name="Wilson R.K."/>
        </authorList>
    </citation>
    <scope>NUCLEOTIDE SEQUENCE [LARGE SCALE GENOMIC DNA]</scope>
    <source>
        <strain evidence="2">KA00683</strain>
    </source>
</reference>